<keyword evidence="1" id="KW-1185">Reference proteome</keyword>
<proteinExistence type="predicted"/>
<dbReference type="InterPro" id="IPR027417">
    <property type="entry name" value="P-loop_NTPase"/>
</dbReference>
<evidence type="ECO:0000313" key="2">
    <source>
        <dbReference type="RefSeq" id="XP_035698183.1"/>
    </source>
</evidence>
<name>A0A9J7MC47_BRAFL</name>
<organism evidence="1 2">
    <name type="scientific">Branchiostoma floridae</name>
    <name type="common">Florida lancelet</name>
    <name type="synonym">Amphioxus</name>
    <dbReference type="NCBI Taxonomy" id="7739"/>
    <lineage>
        <taxon>Eukaryota</taxon>
        <taxon>Metazoa</taxon>
        <taxon>Chordata</taxon>
        <taxon>Cephalochordata</taxon>
        <taxon>Leptocardii</taxon>
        <taxon>Amphioxiformes</taxon>
        <taxon>Branchiostomatidae</taxon>
        <taxon>Branchiostoma</taxon>
    </lineage>
</organism>
<dbReference type="Proteomes" id="UP000001554">
    <property type="component" value="Chromosome 14"/>
</dbReference>
<evidence type="ECO:0000313" key="1">
    <source>
        <dbReference type="Proteomes" id="UP000001554"/>
    </source>
</evidence>
<sequence length="320" mass="35943">MATSTPAQNVPTVSDLRADVRKLLQNRDKEFNVLVVGRAGSCKSTLINSMNMALAERWSELAEFGMGDSNNTLRLDKIPMFTDDFMEKPVENYNAKVNFWDCAGIENVSDDAYGEFIGLTLDGKVADKTSVFATVNQGNRLTTVRELREKFDTAVEENRFHRLLLLCAADETASENLLTLINTTTSAHRNKGRNIPVFLVMSKADRIQDDQRQYKERKQTAERLLNLGGNQQRSKELTLYHVAREGEDGGCDVDAFGKFLQNEDIDRSLLILLISLLDRAYDRGLSYNENTEIEPEVEPEPAPEPSGLISGVARLFQLRS</sequence>
<dbReference type="GeneID" id="118431171"/>
<dbReference type="OMA" id="HETIKMW"/>
<dbReference type="KEGG" id="bfo:118431171"/>
<dbReference type="Gene3D" id="3.40.50.300">
    <property type="entry name" value="P-loop containing nucleotide triphosphate hydrolases"/>
    <property type="match status" value="1"/>
</dbReference>
<dbReference type="CDD" id="cd00882">
    <property type="entry name" value="Ras_like_GTPase"/>
    <property type="match status" value="1"/>
</dbReference>
<dbReference type="SUPFAM" id="SSF52540">
    <property type="entry name" value="P-loop containing nucleoside triphosphate hydrolases"/>
    <property type="match status" value="1"/>
</dbReference>
<reference evidence="1" key="1">
    <citation type="journal article" date="2020" name="Nat. Ecol. Evol.">
        <title>Deeply conserved synteny resolves early events in vertebrate evolution.</title>
        <authorList>
            <person name="Simakov O."/>
            <person name="Marletaz F."/>
            <person name="Yue J.X."/>
            <person name="O'Connell B."/>
            <person name="Jenkins J."/>
            <person name="Brandt A."/>
            <person name="Calef R."/>
            <person name="Tung C.H."/>
            <person name="Huang T.K."/>
            <person name="Schmutz J."/>
            <person name="Satoh N."/>
            <person name="Yu J.K."/>
            <person name="Putnam N.H."/>
            <person name="Green R.E."/>
            <person name="Rokhsar D.S."/>
        </authorList>
    </citation>
    <scope>NUCLEOTIDE SEQUENCE [LARGE SCALE GENOMIC DNA]</scope>
    <source>
        <strain evidence="1">S238N-H82</strain>
    </source>
</reference>
<gene>
    <name evidence="2" type="primary">LOC118431171</name>
</gene>
<dbReference type="AlphaFoldDB" id="A0A9J7MC47"/>
<accession>A0A9J7MC47</accession>
<reference evidence="2" key="2">
    <citation type="submission" date="2025-08" db="UniProtKB">
        <authorList>
            <consortium name="RefSeq"/>
        </authorList>
    </citation>
    <scope>IDENTIFICATION</scope>
    <source>
        <strain evidence="2">S238N-H82</strain>
        <tissue evidence="2">Testes</tissue>
    </source>
</reference>
<dbReference type="RefSeq" id="XP_035698183.1">
    <property type="nucleotide sequence ID" value="XM_035842290.1"/>
</dbReference>
<protein>
    <submittedName>
        <fullName evidence="2">Uncharacterized protein LOC118431171</fullName>
    </submittedName>
</protein>